<evidence type="ECO:0000256" key="3">
    <source>
        <dbReference type="ARBA" id="ARBA00022989"/>
    </source>
</evidence>
<dbReference type="OrthoDB" id="536281at2"/>
<dbReference type="Pfam" id="PF04357">
    <property type="entry name" value="TamB"/>
    <property type="match status" value="1"/>
</dbReference>
<sequence>MTNSPNSDNETEQMRNRRVWLLWLSRAGLGFGVVVLIGVLAGAWWAWVFINRDLAPLVEKNVSDLLQRPVKLGNLENFSLNSLRFGPSSVPPTATDPDRATAQAVDVNFNLLQLLLTRTLNLNINLVNPDVYIEQSADGRWISTQLKQSEEKGPITTNVDSIRISNANVVLLPQPKGTNPRVPVTINPLSSNVDFLDNGQRFRFNAEGQIAKANNKQLTQTEPGTFRTNGEFLLPTQQLNAQLQAQNLPVTEIDRLIQIPNANLIAGQVNGNLNVKYNPQESPIISGVASLQNVAVTSPQLPAPIINTNGTVNFTGRGLNLNNFSTSLGQIPIQVGGSADLDKGLNLDVLIPNVNVANLSQTFNVKPPVPVIGEIKIATKVTGTVESPTVLGRVNTTKQTQVDKLNFRDISTNFAFAPQTGELIISDIQIIPMSGGRITGKGNAKLTQPGGVALDLQAQNLPADAIAKIYNLNVPANISIGNVNAQTQITGPLNNIRIATNFQAPQATYPLSGQVIVNNGEIRLNNAIAQVPGGNVQASGRVANNRWQATVQAAQLPVNSILAITQSTNQNQQQNQPEIPQSVRQGKITGTVNLAGTVDSFKLEDVQATAQGNLQVAGGNIRVTQAQLNQGNWQGLVNASGINLALFPQVPPQLRSTFNGQFRVAGNLNDPTTNIQATGQGNINIAGGNAQILQAGLNNGNWNATVRANNINLGQIAEVPRELQAPFNGQFQLAGNLNESGNNNITAVGSGNIRVAGGNVNLRRVELNQGNFQANVAATGVQLARLPQVPKNLPVGAFNGQFQIAGNLDNINAQKGQSPLNQIQVVGQGNVQLAGGNVQLRQFQLNQGNFQTLVDANNVQVARFPQVPNDFKGTFNGQLLAKGNIVDLTATNAPSPLNQIQAIARGTLQTPQGNLQLRQFELNQGNFQANVAANNLQLSQFEQVPRDFQGVFSGELQARGNLANLTAKNAPSPLNQIEANTTGNLRIGAGNLQIEQLRLNQGNFLARINTNNLQLATLPQVPNEFKGTFTGQLEAAGNLDSLTNNQSNESLLSEIQANAQGVLRIPNGGTVQLRQATLNQGNWQVALDANRLQLASFPQVPPQFQGIFTGQLQASGNVASLTQKSETPLSGIDAIGRGTLQIAGGTVNIREAQVTQGRWAASVNLAQVRLNQFSNQFKGRVNGDLKVGGSLAALTQPKGSPLASIQAIGDLNFTQTPYLNRPLNVAFQWDGQQLQIQQATAPGLIASGVITASFDQNNTPQIANLNLNIQAEDFDLQTLPINLPQNVALSGLLDFNGQISGQLNALNVNGQLGLQNLVVGDFKFDPNLRGNVTTISGRGISLQLQGEQDQIAVQLNPNNQPESLLFRRGDILAEGRRQGDLFLLNLANIPIATVKNLAQNFVNLPPDIATQQVGGNLSGNLAINLNTYSVEGRNVAIAQPRIGDLQADSLVADFRYAEGTLEILNSRLQQGESIYALNGKATQLLTQTPQVQGKLTIEKGKIQNVLAAVDWFNLQGFGNRGENIGSAANVPTKPVGVPSGSLRRQLQRFAEINSLQQQQQQARRRSFTLPDITELQGNFSGTVDFAGTLPRDVQASFNLTGNDWQLGTYKAEQVIAQGTFSQGNLNIQTLQLESQDRKVAFQGTLGTEAQKGTLQIQNIPLEPLNNILNLPAYVTGNLNGTVNIGGNLNNPFASGQLSVKNGTVDGTKIESALASFSYENARLTLDSQVLINPPQPIVIAGSVPIKLPFAKVEPSSNQISLEINVQNEGLALINLLTNQQVRWVNGVGQAQLTVGGTLERPIPKGFVNLQNATLGGQLLAEDLKNVNGLIQFEGDRIVVNNLTGNFQQGQVIAQGTIPIFVPLDSQDPASQNPLNITLDQSRINIKGLYGGLVDGKVIIAGSAVNPRIAGQVNLLDGQLSLPQTPATVAEATETTSASPTTVIEFQNFQIVLGDRINITLQPILAFRGSGTLTLNGSLDEPRPDGTIALQRGSVNVFAARFRLERGYENVAVFVPERGFNPFLNVRLITTVSEVSGSRLPTTSFGSEISDTPATGFGSLQSVRVRATVYGWANQLNQATSPNSTTYQIIELTSDPPRTESEIVALIGGSFINNLGQGGDGIAGLAGIAGSVFLPGLEGFFGDIGEKLGLSEFRIFPTAITSGRENNNSVLGLAAEFGVDITDNLSASVLRILTDDQPTQFGLRYRFNREFTLRGSTDFSGDTRAILEFQRRF</sequence>
<feature type="domain" description="Translocation and assembly module TamB C-terminal" evidence="6">
    <location>
        <begin position="1841"/>
        <end position="2232"/>
    </location>
</feature>
<dbReference type="STRING" id="454136.NIES2119_17245"/>
<dbReference type="PANTHER" id="PTHR34457">
    <property type="entry name" value="EMBRYO DEFECTIVE 2410"/>
    <property type="match status" value="1"/>
</dbReference>
<dbReference type="GO" id="GO:0005886">
    <property type="term" value="C:plasma membrane"/>
    <property type="evidence" value="ECO:0007669"/>
    <property type="project" value="InterPro"/>
</dbReference>
<evidence type="ECO:0000256" key="2">
    <source>
        <dbReference type="ARBA" id="ARBA00022692"/>
    </source>
</evidence>
<evidence type="ECO:0000256" key="4">
    <source>
        <dbReference type="ARBA" id="ARBA00023136"/>
    </source>
</evidence>
<accession>A0A1U7IH65</accession>
<dbReference type="InterPro" id="IPR053022">
    <property type="entry name" value="Chloroplast_translocon_comp"/>
</dbReference>
<feature type="transmembrane region" description="Helical" evidence="5">
    <location>
        <begin position="21"/>
        <end position="47"/>
    </location>
</feature>
<comment type="subcellular location">
    <subcellularLocation>
        <location evidence="1">Membrane</location>
        <topology evidence="1">Single-pass membrane protein</topology>
    </subcellularLocation>
</comment>
<name>A0A1U7IH65_9CYAN</name>
<dbReference type="Proteomes" id="UP000185860">
    <property type="component" value="Unassembled WGS sequence"/>
</dbReference>
<protein>
    <recommendedName>
        <fullName evidence="6">Translocation and assembly module TamB C-terminal domain-containing protein</fullName>
    </recommendedName>
</protein>
<dbReference type="PANTHER" id="PTHR34457:SF3">
    <property type="entry name" value="PROTEIN TIC236, CHLOROPLASTIC"/>
    <property type="match status" value="1"/>
</dbReference>
<evidence type="ECO:0000313" key="7">
    <source>
        <dbReference type="EMBL" id="OKH36391.1"/>
    </source>
</evidence>
<evidence type="ECO:0000313" key="8">
    <source>
        <dbReference type="Proteomes" id="UP000185860"/>
    </source>
</evidence>
<organism evidence="7 8">
    <name type="scientific">[Phormidium ambiguum] IAM M-71</name>
    <dbReference type="NCBI Taxonomy" id="454136"/>
    <lineage>
        <taxon>Bacteria</taxon>
        <taxon>Bacillati</taxon>
        <taxon>Cyanobacteriota</taxon>
        <taxon>Cyanophyceae</taxon>
        <taxon>Oscillatoriophycideae</taxon>
        <taxon>Aerosakkonematales</taxon>
        <taxon>Aerosakkonemataceae</taxon>
        <taxon>Floridanema</taxon>
    </lineage>
</organism>
<comment type="caution">
    <text evidence="7">The sequence shown here is derived from an EMBL/GenBank/DDBJ whole genome shotgun (WGS) entry which is preliminary data.</text>
</comment>
<evidence type="ECO:0000256" key="1">
    <source>
        <dbReference type="ARBA" id="ARBA00004167"/>
    </source>
</evidence>
<evidence type="ECO:0000259" key="6">
    <source>
        <dbReference type="Pfam" id="PF04357"/>
    </source>
</evidence>
<keyword evidence="2 5" id="KW-0812">Transmembrane</keyword>
<keyword evidence="3 5" id="KW-1133">Transmembrane helix</keyword>
<evidence type="ECO:0000256" key="5">
    <source>
        <dbReference type="SAM" id="Phobius"/>
    </source>
</evidence>
<reference evidence="7 8" key="1">
    <citation type="submission" date="2016-11" db="EMBL/GenBank/DDBJ databases">
        <title>Draft Genome Sequences of Nine Cyanobacterial Strains from Diverse Habitats.</title>
        <authorList>
            <person name="Zhu T."/>
            <person name="Hou S."/>
            <person name="Lu X."/>
            <person name="Hess W.R."/>
        </authorList>
    </citation>
    <scope>NUCLEOTIDE SEQUENCE [LARGE SCALE GENOMIC DNA]</scope>
    <source>
        <strain evidence="7 8">IAM M-71</strain>
    </source>
</reference>
<dbReference type="InterPro" id="IPR007452">
    <property type="entry name" value="TamB_C"/>
</dbReference>
<dbReference type="RefSeq" id="WP_073594746.1">
    <property type="nucleotide sequence ID" value="NZ_MRCE01000016.1"/>
</dbReference>
<dbReference type="EMBL" id="MRCE01000016">
    <property type="protein sequence ID" value="OKH36391.1"/>
    <property type="molecule type" value="Genomic_DNA"/>
</dbReference>
<keyword evidence="4 5" id="KW-0472">Membrane</keyword>
<dbReference type="GO" id="GO:0009306">
    <property type="term" value="P:protein secretion"/>
    <property type="evidence" value="ECO:0007669"/>
    <property type="project" value="InterPro"/>
</dbReference>
<gene>
    <name evidence="7" type="ORF">NIES2119_17245</name>
</gene>
<proteinExistence type="predicted"/>